<dbReference type="EMBL" id="DS545327">
    <property type="protein sequence ID" value="EDQ50060.1"/>
    <property type="molecule type" value="Genomic_DNA"/>
</dbReference>
<feature type="coiled-coil region" evidence="6">
    <location>
        <begin position="40"/>
        <end position="67"/>
    </location>
</feature>
<accession>A9U2P9</accession>
<reference evidence="7" key="1">
    <citation type="journal article" date="2008" name="Science">
        <title>The Physcomitrella genome reveals evolutionary insights into the conquest of land by plants.</title>
        <authorList>
            <person name="Rensing S."/>
            <person name="Lang D."/>
            <person name="Zimmer A."/>
            <person name="Terry A."/>
            <person name="Salamov A."/>
            <person name="Shapiro H."/>
            <person name="Nishiyama T."/>
            <person name="Perroud P.-F."/>
            <person name="Lindquist E."/>
            <person name="Kamisugi Y."/>
            <person name="Tanahashi T."/>
            <person name="Sakakibara K."/>
            <person name="Fujita T."/>
            <person name="Oishi K."/>
            <person name="Shin-I T."/>
            <person name="Kuroki Y."/>
            <person name="Toyoda A."/>
            <person name="Suzuki Y."/>
            <person name="Hashimoto A."/>
            <person name="Yamaguchi K."/>
            <person name="Sugano A."/>
            <person name="Kohara Y."/>
            <person name="Fujiyama A."/>
            <person name="Anterola A."/>
            <person name="Aoki S."/>
            <person name="Ashton N."/>
            <person name="Barbazuk W.B."/>
            <person name="Barker E."/>
            <person name="Bennetzen J."/>
            <person name="Bezanilla M."/>
            <person name="Blankenship R."/>
            <person name="Cho S.H."/>
            <person name="Dutcher S."/>
            <person name="Estelle M."/>
            <person name="Fawcett J.A."/>
            <person name="Gundlach H."/>
            <person name="Hanada K."/>
            <person name="Heyl A."/>
            <person name="Hicks K.A."/>
            <person name="Hugh J."/>
            <person name="Lohr M."/>
            <person name="Mayer K."/>
            <person name="Melkozernov A."/>
            <person name="Murata T."/>
            <person name="Nelson D."/>
            <person name="Pils B."/>
            <person name="Prigge M."/>
            <person name="Reiss B."/>
            <person name="Renner T."/>
            <person name="Rombauts S."/>
            <person name="Rushton P."/>
            <person name="Sanderfoot A."/>
            <person name="Schween G."/>
            <person name="Shiu S.-H."/>
            <person name="Stueber K."/>
            <person name="Theodoulou F.L."/>
            <person name="Tu H."/>
            <person name="Van de Peer Y."/>
            <person name="Verrier P.J."/>
            <person name="Waters E."/>
            <person name="Wood A."/>
            <person name="Yang L."/>
            <person name="Cove D."/>
            <person name="Cuming A."/>
            <person name="Hasebe M."/>
            <person name="Lucas S."/>
            <person name="Mishler D.B."/>
            <person name="Reski R."/>
            <person name="Grigoriev I."/>
            <person name="Quatrano R.S."/>
            <person name="Boore J.L."/>
        </authorList>
    </citation>
    <scope>NUCLEOTIDE SEQUENCE [LARGE SCALE GENOMIC DNA]</scope>
</reference>
<evidence type="ECO:0000313" key="7">
    <source>
        <dbReference type="EMBL" id="EDQ50060.1"/>
    </source>
</evidence>
<dbReference type="AlphaFoldDB" id="A9U2P9"/>
<keyword evidence="3" id="KW-0472">Membrane</keyword>
<evidence type="ECO:0000256" key="2">
    <source>
        <dbReference type="ARBA" id="ARBA00022707"/>
    </source>
</evidence>
<evidence type="ECO:0000256" key="3">
    <source>
        <dbReference type="ARBA" id="ARBA00023136"/>
    </source>
</evidence>
<sequence length="154" mass="17662">MQELFRARSHSILELEKAKGQLIMEREKTKLLAQEKLVLIDQYRCETERLRAEIEALNAEVTSLAKDLVNIGQAQVSTLPVSKVSEERSHFQLHSELRDAQILKLEAQVLELGKYNEDLSAQLKQERMEGLEEDKDLHLEPELVEPITDTTAID</sequence>
<keyword evidence="5" id="KW-0449">Lipoprotein</keyword>
<comment type="subcellular location">
    <subcellularLocation>
        <location evidence="1">Endomembrane system</location>
    </subcellularLocation>
</comment>
<keyword evidence="2" id="KW-0519">Myristate</keyword>
<dbReference type="GO" id="GO:0071986">
    <property type="term" value="C:Ragulator complex"/>
    <property type="evidence" value="ECO:0007669"/>
    <property type="project" value="InterPro"/>
</dbReference>
<dbReference type="GO" id="GO:0071230">
    <property type="term" value="P:cellular response to amino acid stimulus"/>
    <property type="evidence" value="ECO:0007669"/>
    <property type="project" value="InterPro"/>
</dbReference>
<evidence type="ECO:0000256" key="4">
    <source>
        <dbReference type="ARBA" id="ARBA00023139"/>
    </source>
</evidence>
<dbReference type="GO" id="GO:0016197">
    <property type="term" value="P:endosomal transport"/>
    <property type="evidence" value="ECO:0007669"/>
    <property type="project" value="InterPro"/>
</dbReference>
<keyword evidence="4" id="KW-0564">Palmitate</keyword>
<dbReference type="InterPro" id="IPR028209">
    <property type="entry name" value="LAMTOR1/MEH1"/>
</dbReference>
<evidence type="ECO:0000256" key="5">
    <source>
        <dbReference type="ARBA" id="ARBA00023288"/>
    </source>
</evidence>
<protein>
    <submittedName>
        <fullName evidence="7">Predicted protein</fullName>
    </submittedName>
</protein>
<gene>
    <name evidence="7" type="ORF">PHYPADRAFT_100887</name>
</gene>
<dbReference type="GO" id="GO:0007040">
    <property type="term" value="P:lysosome organization"/>
    <property type="evidence" value="ECO:0007669"/>
    <property type="project" value="InterPro"/>
</dbReference>
<dbReference type="GO" id="GO:0032008">
    <property type="term" value="P:positive regulation of TOR signaling"/>
    <property type="evidence" value="ECO:0007669"/>
    <property type="project" value="InterPro"/>
</dbReference>
<evidence type="ECO:0000256" key="1">
    <source>
        <dbReference type="ARBA" id="ARBA00004308"/>
    </source>
</evidence>
<proteinExistence type="predicted"/>
<dbReference type="SMART" id="SM01262">
    <property type="entry name" value="LAMTOR"/>
    <property type="match status" value="1"/>
</dbReference>
<dbReference type="GO" id="GO:0031902">
    <property type="term" value="C:late endosome membrane"/>
    <property type="evidence" value="ECO:0007669"/>
    <property type="project" value="InterPro"/>
</dbReference>
<dbReference type="GO" id="GO:0001919">
    <property type="term" value="P:regulation of receptor recycling"/>
    <property type="evidence" value="ECO:0007669"/>
    <property type="project" value="InterPro"/>
</dbReference>
<evidence type="ECO:0000256" key="6">
    <source>
        <dbReference type="SAM" id="Coils"/>
    </source>
</evidence>
<organism>
    <name type="scientific">Physcomitrium patens</name>
    <name type="common">Spreading-leaved earth moss</name>
    <name type="synonym">Physcomitrella patens</name>
    <dbReference type="NCBI Taxonomy" id="3218"/>
    <lineage>
        <taxon>Eukaryota</taxon>
        <taxon>Viridiplantae</taxon>
        <taxon>Streptophyta</taxon>
        <taxon>Embryophyta</taxon>
        <taxon>Bryophyta</taxon>
        <taxon>Bryophytina</taxon>
        <taxon>Bryopsida</taxon>
        <taxon>Funariidae</taxon>
        <taxon>Funariales</taxon>
        <taxon>Funariaceae</taxon>
        <taxon>Physcomitrium</taxon>
    </lineage>
</organism>
<dbReference type="GO" id="GO:0045121">
    <property type="term" value="C:membrane raft"/>
    <property type="evidence" value="ECO:0007669"/>
    <property type="project" value="InterPro"/>
</dbReference>
<name>A9U2P9_PHYPA</name>
<keyword evidence="6" id="KW-0175">Coiled coil</keyword>
<dbReference type="GO" id="GO:0042632">
    <property type="term" value="P:cholesterol homeostasis"/>
    <property type="evidence" value="ECO:0007669"/>
    <property type="project" value="InterPro"/>
</dbReference>
<dbReference type="GO" id="GO:0043410">
    <property type="term" value="P:positive regulation of MAPK cascade"/>
    <property type="evidence" value="ECO:0007669"/>
    <property type="project" value="InterPro"/>
</dbReference>